<keyword evidence="1 2" id="KW-0539">Nucleus</keyword>
<feature type="compositionally biased region" description="Low complexity" evidence="3">
    <location>
        <begin position="113"/>
        <end position="132"/>
    </location>
</feature>
<dbReference type="Pfam" id="PF08914">
    <property type="entry name" value="Myb_Rap1"/>
    <property type="match status" value="1"/>
</dbReference>
<dbReference type="AlphaFoldDB" id="H0XMP3"/>
<accession>H0XMP3</accession>
<dbReference type="InParanoid" id="H0XMP3"/>
<dbReference type="Ensembl" id="ENSOGAT00000030695.1">
    <property type="protein sequence ID" value="ENSOGAP00000017384.1"/>
    <property type="gene ID" value="ENSOGAG00000025189.1"/>
</dbReference>
<name>H0XMP3_OTOGA</name>
<dbReference type="Proteomes" id="UP000005225">
    <property type="component" value="Unassembled WGS sequence"/>
</dbReference>
<evidence type="ECO:0000256" key="1">
    <source>
        <dbReference type="ARBA" id="ARBA00023242"/>
    </source>
</evidence>
<keyword evidence="2" id="KW-0010">Activator</keyword>
<dbReference type="EMBL" id="AAQR03062387">
    <property type="status" value="NOT_ANNOTATED_CDS"/>
    <property type="molecule type" value="Genomic_DNA"/>
</dbReference>
<feature type="domain" description="TERF2-interacting telomeric protein 1 Myb" evidence="4">
    <location>
        <begin position="76"/>
        <end position="110"/>
    </location>
</feature>
<comment type="function">
    <text evidence="2">Acts both as a regulator of telomere function and as a transcription regulator. Involved in the regulation of telomere length and protection as a component of the shelterin complex (telosome). Does not bind DNA directly: recruited to telomeric double-stranded 5'-TTAGGG-3' repeats via its interaction with terf2. Independently of its function in telomeres, also acts as a transcription regulator: recruited to extratelomeric 5'-TTAGGG-3' sites via its association with terf2 or other factors, and regulates gene expression.</text>
</comment>
<feature type="compositionally biased region" description="Basic and acidic residues" evidence="3">
    <location>
        <begin position="138"/>
        <end position="147"/>
    </location>
</feature>
<keyword evidence="2" id="KW-0158">Chromosome</keyword>
<dbReference type="InterPro" id="IPR039595">
    <property type="entry name" value="TE2IP/Rap1"/>
</dbReference>
<dbReference type="PANTHER" id="PTHR16466">
    <property type="entry name" value="TELOMERE REPEAT-BINDING FACTOR 2-INTERACTING PROTEIN 1"/>
    <property type="match status" value="1"/>
</dbReference>
<dbReference type="eggNOG" id="ENOG502RPXS">
    <property type="taxonomic scope" value="Eukaryota"/>
</dbReference>
<feature type="region of interest" description="Disordered" evidence="3">
    <location>
        <begin position="1"/>
        <end position="37"/>
    </location>
</feature>
<dbReference type="GO" id="GO:0006355">
    <property type="term" value="P:regulation of DNA-templated transcription"/>
    <property type="evidence" value="ECO:0007669"/>
    <property type="project" value="UniProtKB-UniRule"/>
</dbReference>
<dbReference type="OMA" id="LWAMEKS"/>
<dbReference type="STRING" id="30611.ENSOGAP00000017384"/>
<feature type="region of interest" description="Disordered" evidence="3">
    <location>
        <begin position="174"/>
        <end position="193"/>
    </location>
</feature>
<evidence type="ECO:0000256" key="2">
    <source>
        <dbReference type="RuleBase" id="RU367107"/>
    </source>
</evidence>
<protein>
    <recommendedName>
        <fullName evidence="2">Telomeric repeat-binding factor 2-interacting protein 1</fullName>
        <shortName evidence="2">TERF2-interacting telomeric protein 1</shortName>
    </recommendedName>
    <alternativeName>
        <fullName evidence="2">Repressor/activator protein 1 homolog</fullName>
    </alternativeName>
</protein>
<proteinExistence type="inferred from homology"/>
<comment type="similarity">
    <text evidence="2">Belongs to the RAP1 family.</text>
</comment>
<reference evidence="5" key="2">
    <citation type="submission" date="2025-08" db="UniProtKB">
        <authorList>
            <consortium name="Ensembl"/>
        </authorList>
    </citation>
    <scope>IDENTIFICATION</scope>
</reference>
<evidence type="ECO:0000256" key="3">
    <source>
        <dbReference type="SAM" id="MobiDB-lite"/>
    </source>
</evidence>
<feature type="region of interest" description="Disordered" evidence="3">
    <location>
        <begin position="112"/>
        <end position="147"/>
    </location>
</feature>
<reference evidence="5" key="3">
    <citation type="submission" date="2025-09" db="UniProtKB">
        <authorList>
            <consortium name="Ensembl"/>
        </authorList>
    </citation>
    <scope>IDENTIFICATION</scope>
</reference>
<keyword evidence="2" id="KW-0804">Transcription</keyword>
<dbReference type="Gene3D" id="1.10.10.60">
    <property type="entry name" value="Homeodomain-like"/>
    <property type="match status" value="1"/>
</dbReference>
<reference evidence="6" key="1">
    <citation type="submission" date="2011-03" db="EMBL/GenBank/DDBJ databases">
        <title>Version 3 of the genome sequence of Otolemur garnettii (Bushbaby).</title>
        <authorList>
            <consortium name="The Broad Institute Genome Sequencing Platform"/>
            <person name="Di Palma F."/>
            <person name="Johnson J."/>
            <person name="Lander E.S."/>
            <person name="Lindblad-Toh K."/>
            <person name="Jaffe D.B."/>
            <person name="Gnerre S."/>
            <person name="MacCallum I."/>
            <person name="Przybylski D."/>
            <person name="Ribeiro F.J."/>
            <person name="Burton J.N."/>
            <person name="Walker B.J."/>
            <person name="Sharpe T."/>
            <person name="Hall G."/>
        </authorList>
    </citation>
    <scope>NUCLEOTIDE SEQUENCE [LARGE SCALE GENOMIC DNA]</scope>
</reference>
<feature type="compositionally biased region" description="Basic and acidic residues" evidence="3">
    <location>
        <begin position="174"/>
        <end position="184"/>
    </location>
</feature>
<comment type="subunit">
    <text evidence="2">Homodimer.</text>
</comment>
<evidence type="ECO:0000259" key="4">
    <source>
        <dbReference type="Pfam" id="PF08914"/>
    </source>
</evidence>
<keyword evidence="2" id="KW-0779">Telomere</keyword>
<dbReference type="PANTHER" id="PTHR16466:SF6">
    <property type="entry name" value="TELOMERIC REPEAT-BINDING FACTOR 2-INTERACTING PROTEIN 1"/>
    <property type="match status" value="1"/>
</dbReference>
<evidence type="ECO:0000313" key="5">
    <source>
        <dbReference type="Ensembl" id="ENSOGAP00000017384.1"/>
    </source>
</evidence>
<dbReference type="GO" id="GO:0031848">
    <property type="term" value="P:protection from non-homologous end joining at telomere"/>
    <property type="evidence" value="ECO:0007669"/>
    <property type="project" value="TreeGrafter"/>
</dbReference>
<keyword evidence="6" id="KW-1185">Reference proteome</keyword>
<dbReference type="GO" id="GO:0010833">
    <property type="term" value="P:telomere maintenance via telomere lengthening"/>
    <property type="evidence" value="ECO:0007669"/>
    <property type="project" value="UniProtKB-UniRule"/>
</dbReference>
<dbReference type="InterPro" id="IPR015010">
    <property type="entry name" value="TERF2IP_Myb"/>
</dbReference>
<sequence length="290" mass="32379">KVETMDLGKDPNGPTHSSAVFVREDGSSTSSERPSAAERRLSVLILQGSGTTHRVQEPGACCWRADLLEVDACSPSCVTGNALWKAMEESALARSWWQCLKDRYLKHLLGDIPESPSSQKPQQQVEQAVEAADSGEPQDERSPDLPNEEYAKEEIKEKEAAAKKMLAEAREFEEVVDKSPHSEIHMPMCDDVPPHLEKRRRRRKASPPGVGAAIKIIRPLIEEFSLDLSMKTAGELEACSFSASDERADGHPIWSQKDDIDLQKDEKDTRDALIKFGTQNVARKFNFKRN</sequence>
<evidence type="ECO:0000313" key="6">
    <source>
        <dbReference type="Proteomes" id="UP000005225"/>
    </source>
</evidence>
<dbReference type="GO" id="GO:0070187">
    <property type="term" value="C:shelterin complex"/>
    <property type="evidence" value="ECO:0007669"/>
    <property type="project" value="TreeGrafter"/>
</dbReference>
<comment type="subcellular location">
    <subcellularLocation>
        <location evidence="2">Nucleus</location>
    </subcellularLocation>
    <subcellularLocation>
        <location evidence="2">Chromosome</location>
        <location evidence="2">Telomere</location>
    </subcellularLocation>
</comment>
<keyword evidence="2" id="KW-0805">Transcription regulation</keyword>
<dbReference type="GeneTree" id="ENSGT00390000005351"/>
<dbReference type="GO" id="GO:0042162">
    <property type="term" value="F:telomeric DNA binding"/>
    <property type="evidence" value="ECO:0007669"/>
    <property type="project" value="TreeGrafter"/>
</dbReference>
<dbReference type="HOGENOM" id="CLU_028192_1_0_1"/>
<organism evidence="5 6">
    <name type="scientific">Otolemur garnettii</name>
    <name type="common">Small-eared galago</name>
    <name type="synonym">Garnett's greater bushbaby</name>
    <dbReference type="NCBI Taxonomy" id="30611"/>
    <lineage>
        <taxon>Eukaryota</taxon>
        <taxon>Metazoa</taxon>
        <taxon>Chordata</taxon>
        <taxon>Craniata</taxon>
        <taxon>Vertebrata</taxon>
        <taxon>Euteleostomi</taxon>
        <taxon>Mammalia</taxon>
        <taxon>Eutheria</taxon>
        <taxon>Euarchontoglires</taxon>
        <taxon>Primates</taxon>
        <taxon>Strepsirrhini</taxon>
        <taxon>Lorisiformes</taxon>
        <taxon>Galagidae</taxon>
        <taxon>Otolemur</taxon>
    </lineage>
</organism>